<keyword evidence="4" id="KW-0238">DNA-binding</keyword>
<comment type="subcellular location">
    <subcellularLocation>
        <location evidence="1">Nucleus</location>
    </subcellularLocation>
</comment>
<protein>
    <submittedName>
        <fullName evidence="9">Myb domain protein 9</fullName>
    </submittedName>
</protein>
<evidence type="ECO:0000256" key="5">
    <source>
        <dbReference type="ARBA" id="ARBA00023163"/>
    </source>
</evidence>
<evidence type="ECO:0000259" key="8">
    <source>
        <dbReference type="PROSITE" id="PS51294"/>
    </source>
</evidence>
<reference evidence="9 10" key="1">
    <citation type="journal article" date="2021" name="Nat. Commun.">
        <title>Incipient diploidization of the medicinal plant Perilla within 10,000 years.</title>
        <authorList>
            <person name="Zhang Y."/>
            <person name="Shen Q."/>
            <person name="Leng L."/>
            <person name="Zhang D."/>
            <person name="Chen S."/>
            <person name="Shi Y."/>
            <person name="Ning Z."/>
            <person name="Chen S."/>
        </authorList>
    </citation>
    <scope>NUCLEOTIDE SEQUENCE [LARGE SCALE GENOMIC DNA]</scope>
    <source>
        <strain evidence="10">cv. PC099</strain>
    </source>
</reference>
<dbReference type="InterPro" id="IPR017930">
    <property type="entry name" value="Myb_dom"/>
</dbReference>
<dbReference type="GO" id="GO:0003677">
    <property type="term" value="F:DNA binding"/>
    <property type="evidence" value="ECO:0007669"/>
    <property type="project" value="UniProtKB-KW"/>
</dbReference>
<keyword evidence="6" id="KW-0539">Nucleus</keyword>
<evidence type="ECO:0000313" key="9">
    <source>
        <dbReference type="EMBL" id="KAH6830992.1"/>
    </source>
</evidence>
<gene>
    <name evidence="9" type="ORF">C2S53_006758</name>
</gene>
<evidence type="ECO:0000313" key="10">
    <source>
        <dbReference type="Proteomes" id="UP001190926"/>
    </source>
</evidence>
<dbReference type="SUPFAM" id="SSF46689">
    <property type="entry name" value="Homeodomain-like"/>
    <property type="match status" value="1"/>
</dbReference>
<dbReference type="CDD" id="cd00167">
    <property type="entry name" value="SANT"/>
    <property type="match status" value="2"/>
</dbReference>
<dbReference type="EMBL" id="SDAM02000091">
    <property type="protein sequence ID" value="KAH6830992.1"/>
    <property type="molecule type" value="Genomic_DNA"/>
</dbReference>
<dbReference type="PANTHER" id="PTHR47997:SF75">
    <property type="entry name" value="MYB DOMAIN PROTEIN 55"/>
    <property type="match status" value="1"/>
</dbReference>
<sequence length="255" mass="29272">MKKKGGWSEEEDIKLKKFLENKGGAHGLNWETISHNAGLNRCGKSCRLRWKNYLNPHIKRGNFSHQEQQTIIHLQSHLGNKWARIAAQLPGRTDNDIKNLWNTKLKKKLRQEEIKHELQTPITTNHYNFLSNTYLNSEAAAKNSLLLQQWIMRLNQEWSWLQLQTIDPVMPPDSDAWFEGGLSGNYSFFDSNDLTGYDVNMLPALVSDENPVRISDEFYVNGIGNEMNCEFPHLSSVMNIGGPSCSFVYDDFGVN</sequence>
<evidence type="ECO:0000256" key="1">
    <source>
        <dbReference type="ARBA" id="ARBA00004123"/>
    </source>
</evidence>
<evidence type="ECO:0000256" key="2">
    <source>
        <dbReference type="ARBA" id="ARBA00022737"/>
    </source>
</evidence>
<name>A0AAD4JC37_PERFH</name>
<feature type="domain" description="HTH myb-type" evidence="8">
    <location>
        <begin position="1"/>
        <end position="54"/>
    </location>
</feature>
<evidence type="ECO:0000259" key="7">
    <source>
        <dbReference type="PROSITE" id="PS50090"/>
    </source>
</evidence>
<keyword evidence="10" id="KW-1185">Reference proteome</keyword>
<keyword evidence="2" id="KW-0677">Repeat</keyword>
<keyword evidence="5" id="KW-0804">Transcription</keyword>
<dbReference type="SMART" id="SM00717">
    <property type="entry name" value="SANT"/>
    <property type="match status" value="2"/>
</dbReference>
<dbReference type="PANTHER" id="PTHR47997">
    <property type="entry name" value="MYB DOMAIN PROTEIN 55"/>
    <property type="match status" value="1"/>
</dbReference>
<organism evidence="9 10">
    <name type="scientific">Perilla frutescens var. hirtella</name>
    <name type="common">Perilla citriodora</name>
    <name type="synonym">Perilla setoyensis</name>
    <dbReference type="NCBI Taxonomy" id="608512"/>
    <lineage>
        <taxon>Eukaryota</taxon>
        <taxon>Viridiplantae</taxon>
        <taxon>Streptophyta</taxon>
        <taxon>Embryophyta</taxon>
        <taxon>Tracheophyta</taxon>
        <taxon>Spermatophyta</taxon>
        <taxon>Magnoliopsida</taxon>
        <taxon>eudicotyledons</taxon>
        <taxon>Gunneridae</taxon>
        <taxon>Pentapetalae</taxon>
        <taxon>asterids</taxon>
        <taxon>lamiids</taxon>
        <taxon>Lamiales</taxon>
        <taxon>Lamiaceae</taxon>
        <taxon>Nepetoideae</taxon>
        <taxon>Elsholtzieae</taxon>
        <taxon>Perilla</taxon>
    </lineage>
</organism>
<proteinExistence type="predicted"/>
<feature type="domain" description="Myb-like" evidence="7">
    <location>
        <begin position="55"/>
        <end position="105"/>
    </location>
</feature>
<feature type="domain" description="HTH myb-type" evidence="8">
    <location>
        <begin position="55"/>
        <end position="109"/>
    </location>
</feature>
<evidence type="ECO:0000256" key="4">
    <source>
        <dbReference type="ARBA" id="ARBA00023125"/>
    </source>
</evidence>
<dbReference type="InterPro" id="IPR051953">
    <property type="entry name" value="Plant_SW-associated_TFs"/>
</dbReference>
<dbReference type="InterPro" id="IPR009057">
    <property type="entry name" value="Homeodomain-like_sf"/>
</dbReference>
<dbReference type="PROSITE" id="PS51294">
    <property type="entry name" value="HTH_MYB"/>
    <property type="match status" value="2"/>
</dbReference>
<accession>A0AAD4JC37</accession>
<dbReference type="InterPro" id="IPR001005">
    <property type="entry name" value="SANT/Myb"/>
</dbReference>
<evidence type="ECO:0000256" key="3">
    <source>
        <dbReference type="ARBA" id="ARBA00023015"/>
    </source>
</evidence>
<evidence type="ECO:0000256" key="6">
    <source>
        <dbReference type="ARBA" id="ARBA00023242"/>
    </source>
</evidence>
<keyword evidence="3" id="KW-0805">Transcription regulation</keyword>
<dbReference type="Gene3D" id="1.10.10.60">
    <property type="entry name" value="Homeodomain-like"/>
    <property type="match status" value="2"/>
</dbReference>
<dbReference type="GO" id="GO:0005634">
    <property type="term" value="C:nucleus"/>
    <property type="evidence" value="ECO:0007669"/>
    <property type="project" value="UniProtKB-SubCell"/>
</dbReference>
<dbReference type="AlphaFoldDB" id="A0AAD4JC37"/>
<dbReference type="Proteomes" id="UP001190926">
    <property type="component" value="Unassembled WGS sequence"/>
</dbReference>
<dbReference type="PROSITE" id="PS50090">
    <property type="entry name" value="MYB_LIKE"/>
    <property type="match status" value="2"/>
</dbReference>
<dbReference type="Pfam" id="PF00249">
    <property type="entry name" value="Myb_DNA-binding"/>
    <property type="match status" value="2"/>
</dbReference>
<feature type="domain" description="Myb-like" evidence="7">
    <location>
        <begin position="1"/>
        <end position="54"/>
    </location>
</feature>
<comment type="caution">
    <text evidence="9">The sequence shown here is derived from an EMBL/GenBank/DDBJ whole genome shotgun (WGS) entry which is preliminary data.</text>
</comment>